<keyword evidence="1" id="KW-1133">Transmembrane helix</keyword>
<gene>
    <name evidence="2" type="ORF">ARALYDRAFT_910858</name>
</gene>
<keyword evidence="3" id="KW-1185">Reference proteome</keyword>
<proteinExistence type="predicted"/>
<sequence length="452" mass="50568">MVSDAGGGETRRRRDFASTICFLSLFSVFLILLPLCLSLQPPQIFQKTDSTHIIRLSFPIHPAECSHRASLMARVSSLGPSDAPCPVESSTAHGESIFWVEITRLSACASSEKMVRPLTHSLGSSRSSARLRALIHWFPATALYSDLRSETYFSFSHGSARFEAISSVHRIAVSELATSFSPPSSLAIFIHRCNRGLGFQILGFSMSGPFISYWTCLRIDRPKCPIARPRSVSLQSLIRSSILMLRHNTKTGQGHLLRFVSTSLQDLNEFHLSGLKKLQLPITHTLRIRIQLLLLIYDQFQSDPKPDFVEKIPLLFDLKDLRRPSSSTMERFSAPPSSLVERTCPSLLAISKLFAPATTEANEPFPTSRTLLIVTNVNFPEVFAEVSLTHHDLVCGMLRCSLCLRASMDLSTKLKASRIYLSMFVVSLFLISLLYPTIRLMILYSLSPFEIE</sequence>
<dbReference type="AlphaFoldDB" id="D7M663"/>
<reference evidence="3" key="1">
    <citation type="journal article" date="2011" name="Nat. Genet.">
        <title>The Arabidopsis lyrata genome sequence and the basis of rapid genome size change.</title>
        <authorList>
            <person name="Hu T.T."/>
            <person name="Pattyn P."/>
            <person name="Bakker E.G."/>
            <person name="Cao J."/>
            <person name="Cheng J.-F."/>
            <person name="Clark R.M."/>
            <person name="Fahlgren N."/>
            <person name="Fawcett J.A."/>
            <person name="Grimwood J."/>
            <person name="Gundlach H."/>
            <person name="Haberer G."/>
            <person name="Hollister J.D."/>
            <person name="Ossowski S."/>
            <person name="Ottilar R.P."/>
            <person name="Salamov A.A."/>
            <person name="Schneeberger K."/>
            <person name="Spannagl M."/>
            <person name="Wang X."/>
            <person name="Yang L."/>
            <person name="Nasrallah M.E."/>
            <person name="Bergelson J."/>
            <person name="Carrington J.C."/>
            <person name="Gaut B.S."/>
            <person name="Schmutz J."/>
            <person name="Mayer K.F.X."/>
            <person name="Van de Peer Y."/>
            <person name="Grigoriev I.V."/>
            <person name="Nordborg M."/>
            <person name="Weigel D."/>
            <person name="Guo Y.-L."/>
        </authorList>
    </citation>
    <scope>NUCLEOTIDE SEQUENCE [LARGE SCALE GENOMIC DNA]</scope>
    <source>
        <strain evidence="3">cv. MN47</strain>
    </source>
</reference>
<dbReference type="HOGENOM" id="CLU_606031_0_0_1"/>
<dbReference type="EMBL" id="GL348718">
    <property type="protein sequence ID" value="EFH50643.1"/>
    <property type="molecule type" value="Genomic_DNA"/>
</dbReference>
<name>D7M663_ARALL</name>
<keyword evidence="1" id="KW-0812">Transmembrane</keyword>
<organism evidence="3">
    <name type="scientific">Arabidopsis lyrata subsp. lyrata</name>
    <name type="common">Lyre-leaved rock-cress</name>
    <dbReference type="NCBI Taxonomy" id="81972"/>
    <lineage>
        <taxon>Eukaryota</taxon>
        <taxon>Viridiplantae</taxon>
        <taxon>Streptophyta</taxon>
        <taxon>Embryophyta</taxon>
        <taxon>Tracheophyta</taxon>
        <taxon>Spermatophyta</taxon>
        <taxon>Magnoliopsida</taxon>
        <taxon>eudicotyledons</taxon>
        <taxon>Gunneridae</taxon>
        <taxon>Pentapetalae</taxon>
        <taxon>rosids</taxon>
        <taxon>malvids</taxon>
        <taxon>Brassicales</taxon>
        <taxon>Brassicaceae</taxon>
        <taxon>Camelineae</taxon>
        <taxon>Arabidopsis</taxon>
    </lineage>
</organism>
<dbReference type="Gramene" id="scaffold_602915.1">
    <property type="protein sequence ID" value="scaffold_602915.1"/>
    <property type="gene ID" value="scaffold_602915.1"/>
</dbReference>
<evidence type="ECO:0000313" key="3">
    <source>
        <dbReference type="Proteomes" id="UP000008694"/>
    </source>
</evidence>
<protein>
    <submittedName>
        <fullName evidence="2">Uncharacterized protein</fullName>
    </submittedName>
</protein>
<feature type="transmembrane region" description="Helical" evidence="1">
    <location>
        <begin position="16"/>
        <end position="37"/>
    </location>
</feature>
<dbReference type="Proteomes" id="UP000008694">
    <property type="component" value="Unassembled WGS sequence"/>
</dbReference>
<accession>D7M663</accession>
<keyword evidence="1" id="KW-0472">Membrane</keyword>
<feature type="transmembrane region" description="Helical" evidence="1">
    <location>
        <begin position="419"/>
        <end position="438"/>
    </location>
</feature>
<evidence type="ECO:0000256" key="1">
    <source>
        <dbReference type="SAM" id="Phobius"/>
    </source>
</evidence>
<evidence type="ECO:0000313" key="2">
    <source>
        <dbReference type="EMBL" id="EFH50643.1"/>
    </source>
</evidence>